<organism evidence="3 4">
    <name type="scientific">Cohnella hongkongensis</name>
    <dbReference type="NCBI Taxonomy" id="178337"/>
    <lineage>
        <taxon>Bacteria</taxon>
        <taxon>Bacillati</taxon>
        <taxon>Bacillota</taxon>
        <taxon>Bacilli</taxon>
        <taxon>Bacillales</taxon>
        <taxon>Paenibacillaceae</taxon>
        <taxon>Cohnella</taxon>
    </lineage>
</organism>
<feature type="domain" description="Helicase XPB/Ssl2 N-terminal" evidence="2">
    <location>
        <begin position="345"/>
        <end position="464"/>
    </location>
</feature>
<name>A0ABV9FF61_9BACL</name>
<sequence>MNVARSVERLPDAMKRLVTADPAVLARMEPGMELADVLSDRSWAEDWLRRSGDGAQLAVLKGVLKKYGAAPFEMERMAARAEEEFGLTGAEARVAIARLRRSGVLFAVRKSWGDRLFYVPEDAVAMWQPLVLPANNRPLPPEASGEVAPSASGGRRTLALELLSAWGEIAGGPLTRTVKGAPQQAAAARIAAAMTLRPEELEGWLPPYPYSELLPPQAMLALDLGLVYGVLEERDGVVGASGEGLEGWLAQPLQEAERGLQKLVTTRYASADPACHLTFSAALALGGEGWHTAGRLYEWQSREEADRRLSLLEAFGWIERGTWRGQPVIRKRTGPDGREEEGAFFVQPDGEILVPPEIGLRARWTLSEIAEPEKADRMSVYRLTSRSCERAFRAGHSLADTLAFLETGSGAPLPPPVSSALRDWFASLGRTELAEALVLRTDSREIADLLERDAEIADMVADRIGDRHFLIRPDCGKRVRARLRKVGFPPAEAGAPARERRSGQAAPADAERGWIGFRPALSAFEADRGLFGADDLFPGLSDIPAAWVTRPRTYHPSTSKRLIERAVEWQAAVRLERDGETRLFAPRRLREIGASWVAEGRWLPEEDRSGPSGASAESAVRAEEVSELMIVLPALEELETD</sequence>
<protein>
    <submittedName>
        <fullName evidence="3">Helicase-associated domain-containing protein</fullName>
    </submittedName>
</protein>
<dbReference type="InterPro" id="IPR032830">
    <property type="entry name" value="XPB/Ssl2_N"/>
</dbReference>
<evidence type="ECO:0000256" key="1">
    <source>
        <dbReference type="SAM" id="MobiDB-lite"/>
    </source>
</evidence>
<comment type="caution">
    <text evidence="3">The sequence shown here is derived from an EMBL/GenBank/DDBJ whole genome shotgun (WGS) entry which is preliminary data.</text>
</comment>
<feature type="region of interest" description="Disordered" evidence="1">
    <location>
        <begin position="490"/>
        <end position="510"/>
    </location>
</feature>
<dbReference type="Proteomes" id="UP001596028">
    <property type="component" value="Unassembled WGS sequence"/>
</dbReference>
<evidence type="ECO:0000313" key="4">
    <source>
        <dbReference type="Proteomes" id="UP001596028"/>
    </source>
</evidence>
<dbReference type="GO" id="GO:0004386">
    <property type="term" value="F:helicase activity"/>
    <property type="evidence" value="ECO:0007669"/>
    <property type="project" value="UniProtKB-KW"/>
</dbReference>
<accession>A0ABV9FF61</accession>
<feature type="region of interest" description="Disordered" evidence="1">
    <location>
        <begin position="603"/>
        <end position="622"/>
    </location>
</feature>
<evidence type="ECO:0000313" key="3">
    <source>
        <dbReference type="EMBL" id="MFC4598824.1"/>
    </source>
</evidence>
<keyword evidence="3" id="KW-0067">ATP-binding</keyword>
<keyword evidence="4" id="KW-1185">Reference proteome</keyword>
<gene>
    <name evidence="3" type="ORF">ACFO3S_11300</name>
</gene>
<proteinExistence type="predicted"/>
<keyword evidence="3" id="KW-0547">Nucleotide-binding</keyword>
<dbReference type="Pfam" id="PF13625">
    <property type="entry name" value="Helicase_C_3"/>
    <property type="match status" value="1"/>
</dbReference>
<keyword evidence="3" id="KW-0378">Hydrolase</keyword>
<evidence type="ECO:0000259" key="2">
    <source>
        <dbReference type="Pfam" id="PF13625"/>
    </source>
</evidence>
<dbReference type="RefSeq" id="WP_378095481.1">
    <property type="nucleotide sequence ID" value="NZ_JBHSEP010000007.1"/>
</dbReference>
<keyword evidence="3" id="KW-0347">Helicase</keyword>
<dbReference type="EMBL" id="JBHSEP010000007">
    <property type="protein sequence ID" value="MFC4598824.1"/>
    <property type="molecule type" value="Genomic_DNA"/>
</dbReference>
<reference evidence="4" key="1">
    <citation type="journal article" date="2019" name="Int. J. Syst. Evol. Microbiol.">
        <title>The Global Catalogue of Microorganisms (GCM) 10K type strain sequencing project: providing services to taxonomists for standard genome sequencing and annotation.</title>
        <authorList>
            <consortium name="The Broad Institute Genomics Platform"/>
            <consortium name="The Broad Institute Genome Sequencing Center for Infectious Disease"/>
            <person name="Wu L."/>
            <person name="Ma J."/>
        </authorList>
    </citation>
    <scope>NUCLEOTIDE SEQUENCE [LARGE SCALE GENOMIC DNA]</scope>
    <source>
        <strain evidence="4">CCUG 49571</strain>
    </source>
</reference>